<comment type="caution">
    <text evidence="3">The sequence shown here is derived from an EMBL/GenBank/DDBJ whole genome shotgun (WGS) entry which is preliminary data.</text>
</comment>
<keyword evidence="2" id="KW-0732">Signal</keyword>
<organism evidence="3 4">
    <name type="scientific">Planomonospora sphaerica</name>
    <dbReference type="NCBI Taxonomy" id="161355"/>
    <lineage>
        <taxon>Bacteria</taxon>
        <taxon>Bacillati</taxon>
        <taxon>Actinomycetota</taxon>
        <taxon>Actinomycetes</taxon>
        <taxon>Streptosporangiales</taxon>
        <taxon>Streptosporangiaceae</taxon>
        <taxon>Planomonospora</taxon>
    </lineage>
</organism>
<dbReference type="STRING" id="161355.PS9374_06390"/>
<gene>
    <name evidence="3" type="ORF">PS9374_06390</name>
</gene>
<dbReference type="AlphaFoldDB" id="A0A171DNR9"/>
<evidence type="ECO:0000313" key="4">
    <source>
        <dbReference type="Proteomes" id="UP000077701"/>
    </source>
</evidence>
<evidence type="ECO:0000256" key="2">
    <source>
        <dbReference type="SAM" id="SignalP"/>
    </source>
</evidence>
<feature type="chain" id="PRO_5039185416" evidence="2">
    <location>
        <begin position="24"/>
        <end position="68"/>
    </location>
</feature>
<proteinExistence type="predicted"/>
<sequence>MKEIGRPAAALGALSLAAAFAFAVPSPVPPASAVPAVSPAVPVHLAADGPAGSAPGAGPAPALGAGWQ</sequence>
<keyword evidence="4" id="KW-1185">Reference proteome</keyword>
<dbReference type="EMBL" id="BDCX01000018">
    <property type="protein sequence ID" value="GAT70704.1"/>
    <property type="molecule type" value="Genomic_DNA"/>
</dbReference>
<evidence type="ECO:0000313" key="3">
    <source>
        <dbReference type="EMBL" id="GAT70704.1"/>
    </source>
</evidence>
<protein>
    <submittedName>
        <fullName evidence="3">Uncharacterized protein</fullName>
    </submittedName>
</protein>
<reference evidence="3 4" key="1">
    <citation type="journal article" date="2016" name="Genome Announc.">
        <title>Draft Genome Sequence of Planomonospora sphaerica JCM9374, a Rare Actinomycete.</title>
        <authorList>
            <person name="Dohra H."/>
            <person name="Suzuki T."/>
            <person name="Inoue Y."/>
            <person name="Kodani S."/>
        </authorList>
    </citation>
    <scope>NUCLEOTIDE SEQUENCE [LARGE SCALE GENOMIC DNA]</scope>
    <source>
        <strain evidence="3 4">JCM 9374</strain>
    </source>
</reference>
<feature type="signal peptide" evidence="2">
    <location>
        <begin position="1"/>
        <end position="23"/>
    </location>
</feature>
<dbReference type="RefSeq" id="WP_068903178.1">
    <property type="nucleotide sequence ID" value="NZ_BDCX01000018.1"/>
</dbReference>
<name>A0A171DNR9_9ACTN</name>
<reference evidence="4" key="2">
    <citation type="submission" date="2016-04" db="EMBL/GenBank/DDBJ databases">
        <title>Planomonospora sphaerica JCM9374 whole genome shotgun sequence.</title>
        <authorList>
            <person name="Suzuki T."/>
            <person name="Dohra H."/>
            <person name="Kodani S."/>
        </authorList>
    </citation>
    <scope>NUCLEOTIDE SEQUENCE [LARGE SCALE GENOMIC DNA]</scope>
    <source>
        <strain evidence="4">JCM 9374</strain>
    </source>
</reference>
<evidence type="ECO:0000256" key="1">
    <source>
        <dbReference type="SAM" id="MobiDB-lite"/>
    </source>
</evidence>
<dbReference type="Proteomes" id="UP000077701">
    <property type="component" value="Unassembled WGS sequence"/>
</dbReference>
<feature type="region of interest" description="Disordered" evidence="1">
    <location>
        <begin position="48"/>
        <end position="68"/>
    </location>
</feature>
<accession>A0A171DNR9</accession>